<evidence type="ECO:0000313" key="5">
    <source>
        <dbReference type="EMBL" id="KAK9863431.1"/>
    </source>
</evidence>
<evidence type="ECO:0000256" key="1">
    <source>
        <dbReference type="ARBA" id="ARBA00022884"/>
    </source>
</evidence>
<dbReference type="SMART" id="SM00360">
    <property type="entry name" value="RRM"/>
    <property type="match status" value="1"/>
</dbReference>
<proteinExistence type="predicted"/>
<dbReference type="EMBL" id="JALJOV010000473">
    <property type="protein sequence ID" value="KAK9863431.1"/>
    <property type="molecule type" value="Genomic_DNA"/>
</dbReference>
<feature type="compositionally biased region" description="Polar residues" evidence="3">
    <location>
        <begin position="10"/>
        <end position="25"/>
    </location>
</feature>
<evidence type="ECO:0000256" key="2">
    <source>
        <dbReference type="PROSITE-ProRule" id="PRU00176"/>
    </source>
</evidence>
<organism evidence="5 6">
    <name type="scientific">Apatococcus fuscideae</name>
    <dbReference type="NCBI Taxonomy" id="2026836"/>
    <lineage>
        <taxon>Eukaryota</taxon>
        <taxon>Viridiplantae</taxon>
        <taxon>Chlorophyta</taxon>
        <taxon>core chlorophytes</taxon>
        <taxon>Trebouxiophyceae</taxon>
        <taxon>Chlorellales</taxon>
        <taxon>Chlorellaceae</taxon>
        <taxon>Apatococcus</taxon>
    </lineage>
</organism>
<evidence type="ECO:0000313" key="6">
    <source>
        <dbReference type="Proteomes" id="UP001485043"/>
    </source>
</evidence>
<feature type="region of interest" description="Disordered" evidence="3">
    <location>
        <begin position="128"/>
        <end position="149"/>
    </location>
</feature>
<protein>
    <recommendedName>
        <fullName evidence="4">RRM domain-containing protein</fullName>
    </recommendedName>
</protein>
<dbReference type="PROSITE" id="PS50102">
    <property type="entry name" value="RRM"/>
    <property type="match status" value="1"/>
</dbReference>
<gene>
    <name evidence="5" type="ORF">WJX84_010529</name>
</gene>
<dbReference type="InterPro" id="IPR050502">
    <property type="entry name" value="Euk_RNA-bind_prot"/>
</dbReference>
<sequence length="401" mass="43390">MQIARAPNDAGQNGLSSNPRPNASSHEGPAEGSPTGANISTEANPPTPGDMADNASQYSASNSFSADPLPTPGSGVFAFPYVQPQLASVIPGEEMDSAGYAMGTMPHGSAASHQWVGAQSFSTSLYATQSSDSGLDTTSMKSGNDPNSSMNPSLAGISTIKGPRVVTPAVQAHIDFEVAKIWALDEFRKRQKGAGWPAARIPHPVICKHAKPSLFPPDNTPSASIPAYYGLQHLDEDYYDQNGLYIPGNPGAAVADQSLSGQPLVPYEKTYMAVHEYPIQAWSSWRGPHNYQGNSNQQYAGGSRWNSRWQPFPARHELFIGNLHSSLTTEELRRGLPHQGLLTVQVARDRETGQSKGYGFASFKWQGQAHIAMRLLNFKTIPGNEDRRLRVAPSKYSTLRW</sequence>
<comment type="caution">
    <text evidence="5">The sequence shown here is derived from an EMBL/GenBank/DDBJ whole genome shotgun (WGS) entry which is preliminary data.</text>
</comment>
<dbReference type="SUPFAM" id="SSF54928">
    <property type="entry name" value="RNA-binding domain, RBD"/>
    <property type="match status" value="1"/>
</dbReference>
<dbReference type="InterPro" id="IPR035979">
    <property type="entry name" value="RBD_domain_sf"/>
</dbReference>
<evidence type="ECO:0000256" key="3">
    <source>
        <dbReference type="SAM" id="MobiDB-lite"/>
    </source>
</evidence>
<dbReference type="GO" id="GO:0005634">
    <property type="term" value="C:nucleus"/>
    <property type="evidence" value="ECO:0007669"/>
    <property type="project" value="TreeGrafter"/>
</dbReference>
<keyword evidence="6" id="KW-1185">Reference proteome</keyword>
<feature type="compositionally biased region" description="Polar residues" evidence="3">
    <location>
        <begin position="35"/>
        <end position="44"/>
    </location>
</feature>
<keyword evidence="1 2" id="KW-0694">RNA-binding</keyword>
<dbReference type="InterPro" id="IPR012677">
    <property type="entry name" value="Nucleotide-bd_a/b_plait_sf"/>
</dbReference>
<dbReference type="Proteomes" id="UP001485043">
    <property type="component" value="Unassembled WGS sequence"/>
</dbReference>
<dbReference type="AlphaFoldDB" id="A0AAW1T4A6"/>
<reference evidence="5 6" key="1">
    <citation type="journal article" date="2024" name="Nat. Commun.">
        <title>Phylogenomics reveals the evolutionary origins of lichenization in chlorophyte algae.</title>
        <authorList>
            <person name="Puginier C."/>
            <person name="Libourel C."/>
            <person name="Otte J."/>
            <person name="Skaloud P."/>
            <person name="Haon M."/>
            <person name="Grisel S."/>
            <person name="Petersen M."/>
            <person name="Berrin J.G."/>
            <person name="Delaux P.M."/>
            <person name="Dal Grande F."/>
            <person name="Keller J."/>
        </authorList>
    </citation>
    <scope>NUCLEOTIDE SEQUENCE [LARGE SCALE GENOMIC DNA]</scope>
    <source>
        <strain evidence="5 6">SAG 2523</strain>
    </source>
</reference>
<dbReference type="Pfam" id="PF00076">
    <property type="entry name" value="RRM_1"/>
    <property type="match status" value="1"/>
</dbReference>
<dbReference type="GO" id="GO:0003729">
    <property type="term" value="F:mRNA binding"/>
    <property type="evidence" value="ECO:0007669"/>
    <property type="project" value="TreeGrafter"/>
</dbReference>
<accession>A0AAW1T4A6</accession>
<feature type="compositionally biased region" description="Polar residues" evidence="3">
    <location>
        <begin position="54"/>
        <end position="65"/>
    </location>
</feature>
<dbReference type="Gene3D" id="3.30.70.330">
    <property type="match status" value="1"/>
</dbReference>
<dbReference type="InterPro" id="IPR000504">
    <property type="entry name" value="RRM_dom"/>
</dbReference>
<feature type="region of interest" description="Disordered" evidence="3">
    <location>
        <begin position="1"/>
        <end position="67"/>
    </location>
</feature>
<dbReference type="PANTHER" id="PTHR48025">
    <property type="entry name" value="OS02G0815200 PROTEIN"/>
    <property type="match status" value="1"/>
</dbReference>
<evidence type="ECO:0000259" key="4">
    <source>
        <dbReference type="PROSITE" id="PS50102"/>
    </source>
</evidence>
<name>A0AAW1T4A6_9CHLO</name>
<feature type="domain" description="RRM" evidence="4">
    <location>
        <begin position="316"/>
        <end position="396"/>
    </location>
</feature>
<dbReference type="PANTHER" id="PTHR48025:SF1">
    <property type="entry name" value="RRM DOMAIN-CONTAINING PROTEIN"/>
    <property type="match status" value="1"/>
</dbReference>